<sequence length="240" mass="24893">MDEQVVLVTMSVREVRAGAELAALAAEVGASVAHLQQGDPSPARELTRLAGSGVRRVVVVGVATGPLAPGASWLRRVVAHWWRERGDDAPQVRVAGALLADLDPAAGAGERVARLVAAATPVTGAEAGLTSPAWEEVTAHRHQVLVCRGPRCSARGSDDTAEAVVLALMAHGLGDDDVLLTQTGCLLPCNHAPVVAVQPDDVWYARVGAGSVDRIVAEHLVDGRPVAAQRLARPAPRGMA</sequence>
<dbReference type="Pfam" id="PF01257">
    <property type="entry name" value="2Fe-2S_thioredx"/>
    <property type="match status" value="1"/>
</dbReference>
<dbReference type="RefSeq" id="WP_251534198.1">
    <property type="nucleotide sequence ID" value="NZ_BAAAMM010000016.1"/>
</dbReference>
<dbReference type="Proteomes" id="UP001482520">
    <property type="component" value="Unassembled WGS sequence"/>
</dbReference>
<dbReference type="CDD" id="cd02980">
    <property type="entry name" value="TRX_Fd_family"/>
    <property type="match status" value="1"/>
</dbReference>
<gene>
    <name evidence="1" type="ORF">V6R90_14975</name>
</gene>
<dbReference type="InterPro" id="IPR036249">
    <property type="entry name" value="Thioredoxin-like_sf"/>
</dbReference>
<evidence type="ECO:0000313" key="2">
    <source>
        <dbReference type="Proteomes" id="UP001482520"/>
    </source>
</evidence>
<protein>
    <submittedName>
        <fullName evidence="1">(2Fe-2S) ferredoxin domain-containing protein</fullName>
    </submittedName>
</protein>
<name>A0ABV1P1H9_9ACTN</name>
<keyword evidence="2" id="KW-1185">Reference proteome</keyword>
<dbReference type="Gene3D" id="3.40.30.10">
    <property type="entry name" value="Glutaredoxin"/>
    <property type="match status" value="1"/>
</dbReference>
<organism evidence="1 2">
    <name type="scientific">Nocardioides kribbensis</name>
    <dbReference type="NCBI Taxonomy" id="305517"/>
    <lineage>
        <taxon>Bacteria</taxon>
        <taxon>Bacillati</taxon>
        <taxon>Actinomycetota</taxon>
        <taxon>Actinomycetes</taxon>
        <taxon>Propionibacteriales</taxon>
        <taxon>Nocardioidaceae</taxon>
        <taxon>Nocardioides</taxon>
    </lineage>
</organism>
<proteinExistence type="predicted"/>
<comment type="caution">
    <text evidence="1">The sequence shown here is derived from an EMBL/GenBank/DDBJ whole genome shotgun (WGS) entry which is preliminary data.</text>
</comment>
<evidence type="ECO:0000313" key="1">
    <source>
        <dbReference type="EMBL" id="MEQ7848584.1"/>
    </source>
</evidence>
<dbReference type="SUPFAM" id="SSF52833">
    <property type="entry name" value="Thioredoxin-like"/>
    <property type="match status" value="1"/>
</dbReference>
<reference evidence="1 2" key="1">
    <citation type="submission" date="2024-02" db="EMBL/GenBank/DDBJ databases">
        <title>Full genome sequence of Nocardioides kribbensis.</title>
        <authorList>
            <person name="Poletto B.L."/>
            <person name="Silva G."/>
            <person name="Galante D."/>
            <person name="Campos K.R."/>
            <person name="Santos M.B.N."/>
            <person name="Sacchi C.T."/>
        </authorList>
    </citation>
    <scope>NUCLEOTIDE SEQUENCE [LARGE SCALE GENOMIC DNA]</scope>
    <source>
        <strain evidence="1 2">O4R</strain>
    </source>
</reference>
<dbReference type="EMBL" id="JBEGDP010000019">
    <property type="protein sequence ID" value="MEQ7848584.1"/>
    <property type="molecule type" value="Genomic_DNA"/>
</dbReference>
<accession>A0ABV1P1H9</accession>